<evidence type="ECO:0000313" key="1">
    <source>
        <dbReference type="EMBL" id="GAH88216.1"/>
    </source>
</evidence>
<feature type="non-terminal residue" evidence="1">
    <location>
        <position position="74"/>
    </location>
</feature>
<protein>
    <recommendedName>
        <fullName evidence="2">Transposase IS66 central domain-containing protein</fullName>
    </recommendedName>
</protein>
<gene>
    <name evidence="1" type="ORF">S03H2_56516</name>
</gene>
<accession>X1J0I1</accession>
<dbReference type="AlphaFoldDB" id="X1J0I1"/>
<sequence length="74" mass="8689">MNERKRQKKIWEKELAEIVENYNGALHTRPLITYLKNGLGCWYTCLLYPGMEPTNNLGEQAIREHVIMRKIIGT</sequence>
<reference evidence="1" key="1">
    <citation type="journal article" date="2014" name="Front. Microbiol.">
        <title>High frequency of phylogenetically diverse reductive dehalogenase-homologous genes in deep subseafloor sedimentary metagenomes.</title>
        <authorList>
            <person name="Kawai M."/>
            <person name="Futagami T."/>
            <person name="Toyoda A."/>
            <person name="Takaki Y."/>
            <person name="Nishi S."/>
            <person name="Hori S."/>
            <person name="Arai W."/>
            <person name="Tsubouchi T."/>
            <person name="Morono Y."/>
            <person name="Uchiyama I."/>
            <person name="Ito T."/>
            <person name="Fujiyama A."/>
            <person name="Inagaki F."/>
            <person name="Takami H."/>
        </authorList>
    </citation>
    <scope>NUCLEOTIDE SEQUENCE</scope>
    <source>
        <strain evidence="1">Expedition CK06-06</strain>
    </source>
</reference>
<evidence type="ECO:0008006" key="2">
    <source>
        <dbReference type="Google" id="ProtNLM"/>
    </source>
</evidence>
<comment type="caution">
    <text evidence="1">The sequence shown here is derived from an EMBL/GenBank/DDBJ whole genome shotgun (WGS) entry which is preliminary data.</text>
</comment>
<dbReference type="EMBL" id="BARU01036156">
    <property type="protein sequence ID" value="GAH88216.1"/>
    <property type="molecule type" value="Genomic_DNA"/>
</dbReference>
<name>X1J0I1_9ZZZZ</name>
<organism evidence="1">
    <name type="scientific">marine sediment metagenome</name>
    <dbReference type="NCBI Taxonomy" id="412755"/>
    <lineage>
        <taxon>unclassified sequences</taxon>
        <taxon>metagenomes</taxon>
        <taxon>ecological metagenomes</taxon>
    </lineage>
</organism>
<proteinExistence type="predicted"/>